<evidence type="ECO:0000256" key="7">
    <source>
        <dbReference type="ARBA" id="ARBA00023237"/>
    </source>
</evidence>
<comment type="similarity">
    <text evidence="2">Belongs to the OmpP1/FadL family.</text>
</comment>
<proteinExistence type="inferred from homology"/>
<evidence type="ECO:0000256" key="8">
    <source>
        <dbReference type="SAM" id="MobiDB-lite"/>
    </source>
</evidence>
<dbReference type="GO" id="GO:0015483">
    <property type="term" value="F:long-chain fatty acid transporting porin activity"/>
    <property type="evidence" value="ECO:0007669"/>
    <property type="project" value="TreeGrafter"/>
</dbReference>
<feature type="compositionally biased region" description="Polar residues" evidence="8">
    <location>
        <begin position="206"/>
        <end position="222"/>
    </location>
</feature>
<dbReference type="AlphaFoldDB" id="A0A1W2CPN1"/>
<keyword evidence="7" id="KW-0998">Cell outer membrane</keyword>
<reference evidence="9 10" key="1">
    <citation type="submission" date="2017-04" db="EMBL/GenBank/DDBJ databases">
        <authorList>
            <person name="Afonso C.L."/>
            <person name="Miller P.J."/>
            <person name="Scott M.A."/>
            <person name="Spackman E."/>
            <person name="Goraichik I."/>
            <person name="Dimitrov K.M."/>
            <person name="Suarez D.L."/>
            <person name="Swayne D.E."/>
        </authorList>
    </citation>
    <scope>NUCLEOTIDE SEQUENCE [LARGE SCALE GENOMIC DNA]</scope>
    <source>
        <strain evidence="9 10">DSM 19625</strain>
    </source>
</reference>
<dbReference type="Gene3D" id="2.40.160.60">
    <property type="entry name" value="Outer membrane protein transport protein (OMPP1/FadL/TodX)"/>
    <property type="match status" value="1"/>
</dbReference>
<dbReference type="InterPro" id="IPR005017">
    <property type="entry name" value="OMPP1/FadL/TodX"/>
</dbReference>
<keyword evidence="6" id="KW-0472">Membrane</keyword>
<evidence type="ECO:0000256" key="6">
    <source>
        <dbReference type="ARBA" id="ARBA00023136"/>
    </source>
</evidence>
<keyword evidence="3" id="KW-1134">Transmembrane beta strand</keyword>
<keyword evidence="5" id="KW-0732">Signal</keyword>
<keyword evidence="4" id="KW-0812">Transmembrane</keyword>
<dbReference type="RefSeq" id="WP_084289235.1">
    <property type="nucleotide sequence ID" value="NZ_FWYB01000004.1"/>
</dbReference>
<name>A0A1W2CPN1_9SPHI</name>
<dbReference type="SUPFAM" id="SSF56935">
    <property type="entry name" value="Porins"/>
    <property type="match status" value="1"/>
</dbReference>
<evidence type="ECO:0000256" key="1">
    <source>
        <dbReference type="ARBA" id="ARBA00004571"/>
    </source>
</evidence>
<evidence type="ECO:0000256" key="4">
    <source>
        <dbReference type="ARBA" id="ARBA00022692"/>
    </source>
</evidence>
<evidence type="ECO:0000256" key="5">
    <source>
        <dbReference type="ARBA" id="ARBA00022729"/>
    </source>
</evidence>
<dbReference type="PANTHER" id="PTHR35093:SF8">
    <property type="entry name" value="OUTER MEMBRANE PROTEIN NMB0088-RELATED"/>
    <property type="match status" value="1"/>
</dbReference>
<accession>A0A1W2CPN1</accession>
<evidence type="ECO:0000256" key="3">
    <source>
        <dbReference type="ARBA" id="ARBA00022452"/>
    </source>
</evidence>
<organism evidence="9 10">
    <name type="scientific">Pedobacter nyackensis</name>
    <dbReference type="NCBI Taxonomy" id="475255"/>
    <lineage>
        <taxon>Bacteria</taxon>
        <taxon>Pseudomonadati</taxon>
        <taxon>Bacteroidota</taxon>
        <taxon>Sphingobacteriia</taxon>
        <taxon>Sphingobacteriales</taxon>
        <taxon>Sphingobacteriaceae</taxon>
        <taxon>Pedobacter</taxon>
    </lineage>
</organism>
<comment type="subcellular location">
    <subcellularLocation>
        <location evidence="1">Cell outer membrane</location>
        <topology evidence="1">Multi-pass membrane protein</topology>
    </subcellularLocation>
</comment>
<feature type="region of interest" description="Disordered" evidence="8">
    <location>
        <begin position="203"/>
        <end position="222"/>
    </location>
</feature>
<evidence type="ECO:0000313" key="9">
    <source>
        <dbReference type="EMBL" id="SMC87190.1"/>
    </source>
</evidence>
<protein>
    <submittedName>
        <fullName evidence="9">Long-chain fatty acid transport protein</fullName>
    </submittedName>
</protein>
<keyword evidence="10" id="KW-1185">Reference proteome</keyword>
<dbReference type="EMBL" id="FWYB01000004">
    <property type="protein sequence ID" value="SMC87190.1"/>
    <property type="molecule type" value="Genomic_DNA"/>
</dbReference>
<dbReference type="STRING" id="475255.SAMN04488101_104121"/>
<evidence type="ECO:0000313" key="10">
    <source>
        <dbReference type="Proteomes" id="UP000192678"/>
    </source>
</evidence>
<dbReference type="OrthoDB" id="9765571at2"/>
<evidence type="ECO:0000256" key="2">
    <source>
        <dbReference type="ARBA" id="ARBA00008163"/>
    </source>
</evidence>
<dbReference type="GO" id="GO:0009279">
    <property type="term" value="C:cell outer membrane"/>
    <property type="evidence" value="ECO:0007669"/>
    <property type="project" value="UniProtKB-SubCell"/>
</dbReference>
<gene>
    <name evidence="9" type="ORF">SAMN04488101_104121</name>
</gene>
<sequence>MKKFTQMLMVVIVATTGTTYAQYAGDAIRFSNSNYGSSARFKGMGNAQIGVGGDMSSLNGNPAGLGLFTRSEFSLTPEFNNATSKSDYLGQRTNASENKLNINQAGVVWYNPTYKMQGRDKNKGVLSFVFGIGYSRNNDYTESFSYNGTNEANSMRDYFSEVANSTMDDNGVLPENSLERLAYQNYLMNYNAPGFPGHSAEPFIGSNLQSKNQKSSGSTSEVNFSGAMNISNQLYIGASVGMVNVRYINDSEYNEKGTLQTYNGDPNNGPVGLGPQEDYNFSYLTSQETHGSGINLKLGVIFRPVSTFRIGATYQSPTWLYMEDAFAENLTTTLSGEKQPNGIGPLNYNYTYRLKTPAKGSLGASYVLGGTAIISADVDFVDYSTARLSQDGGGMADQNLINDNAEIKEFYSSAVNYRVGGEYKLNNVSLRAGYGLNGSPFKDDDNNTYGTQYYSAGLGFRLSEYYIDLAYQRVQSENRNSPYALNDGTQPVASIKNGNNNVFLTFGVRF</sequence>
<dbReference type="PANTHER" id="PTHR35093">
    <property type="entry name" value="OUTER MEMBRANE PROTEIN NMB0088-RELATED"/>
    <property type="match status" value="1"/>
</dbReference>
<dbReference type="Proteomes" id="UP000192678">
    <property type="component" value="Unassembled WGS sequence"/>
</dbReference>